<comment type="similarity">
    <text evidence="1 2">Belongs to the UPF0178 family.</text>
</comment>
<dbReference type="PANTHER" id="PTHR35146:SF1">
    <property type="entry name" value="UPF0178 PROTEIN YAII"/>
    <property type="match status" value="1"/>
</dbReference>
<evidence type="ECO:0000313" key="4">
    <source>
        <dbReference type="Proteomes" id="UP000463224"/>
    </source>
</evidence>
<gene>
    <name evidence="3" type="ORF">GN330_17005</name>
</gene>
<keyword evidence="4" id="KW-1185">Reference proteome</keyword>
<dbReference type="RefSeq" id="WP_156713918.1">
    <property type="nucleotide sequence ID" value="NZ_WPHG01000004.1"/>
</dbReference>
<organism evidence="3 4">
    <name type="scientific">Nitratireductor arenosus</name>
    <dbReference type="NCBI Taxonomy" id="2682096"/>
    <lineage>
        <taxon>Bacteria</taxon>
        <taxon>Pseudomonadati</taxon>
        <taxon>Pseudomonadota</taxon>
        <taxon>Alphaproteobacteria</taxon>
        <taxon>Hyphomicrobiales</taxon>
        <taxon>Phyllobacteriaceae</taxon>
        <taxon>Nitratireductor</taxon>
    </lineage>
</organism>
<reference evidence="3 4" key="1">
    <citation type="submission" date="2019-12" db="EMBL/GenBank/DDBJ databases">
        <title>Nitratireductor arenosus sp. nov., Isolated from sea sand, Jeju island, South Korea.</title>
        <authorList>
            <person name="Kim W."/>
        </authorList>
    </citation>
    <scope>NUCLEOTIDE SEQUENCE [LARGE SCALE GENOMIC DNA]</scope>
    <source>
        <strain evidence="3 4">CAU 1489</strain>
    </source>
</reference>
<evidence type="ECO:0000256" key="1">
    <source>
        <dbReference type="ARBA" id="ARBA00008522"/>
    </source>
</evidence>
<sequence>MDRDTSQSTITPAILVDADACPVKEEVMRVAERHGLVVTFVANGGLRPSRDPMVRHVVVAKGADAADDWIVDHAAKNDIAVTADIPLAARLVAKEVHVLGPTGKPFSEASIGMALAMRDLKQHLRETGEIKGYNRGFSARDRSAFLGALDRSVRQALNAARQAPPSPTAPA</sequence>
<evidence type="ECO:0000256" key="2">
    <source>
        <dbReference type="HAMAP-Rule" id="MF_00489"/>
    </source>
</evidence>
<dbReference type="CDD" id="cd18720">
    <property type="entry name" value="PIN_YqxD-like"/>
    <property type="match status" value="1"/>
</dbReference>
<comment type="caution">
    <text evidence="3">The sequence shown here is derived from an EMBL/GenBank/DDBJ whole genome shotgun (WGS) entry which is preliminary data.</text>
</comment>
<dbReference type="PANTHER" id="PTHR35146">
    <property type="entry name" value="UPF0178 PROTEIN YAII"/>
    <property type="match status" value="1"/>
</dbReference>
<accession>A0A844QLM7</accession>
<dbReference type="InterPro" id="IPR003791">
    <property type="entry name" value="UPF0178"/>
</dbReference>
<dbReference type="HAMAP" id="MF_00489">
    <property type="entry name" value="UPF0178"/>
    <property type="match status" value="1"/>
</dbReference>
<name>A0A844QLM7_9HYPH</name>
<dbReference type="EMBL" id="WPHG01000004">
    <property type="protein sequence ID" value="MVA98948.1"/>
    <property type="molecule type" value="Genomic_DNA"/>
</dbReference>
<evidence type="ECO:0000313" key="3">
    <source>
        <dbReference type="EMBL" id="MVA98948.1"/>
    </source>
</evidence>
<dbReference type="NCBIfam" id="NF001095">
    <property type="entry name" value="PRK00124.1"/>
    <property type="match status" value="1"/>
</dbReference>
<proteinExistence type="inferred from homology"/>
<dbReference type="Proteomes" id="UP000463224">
    <property type="component" value="Unassembled WGS sequence"/>
</dbReference>
<protein>
    <recommendedName>
        <fullName evidence="2">UPF0178 protein GN330_17005</fullName>
    </recommendedName>
</protein>
<dbReference type="Pfam" id="PF02639">
    <property type="entry name" value="DUF188"/>
    <property type="match status" value="1"/>
</dbReference>
<dbReference type="AlphaFoldDB" id="A0A844QLM7"/>